<protein>
    <submittedName>
        <fullName evidence="7">Cytosine/adenosine deaminase</fullName>
    </submittedName>
</protein>
<feature type="domain" description="Aminodeoxyfutalosine deaminase/Imidazolonepropionase-like composite" evidence="6">
    <location>
        <begin position="27"/>
        <end position="52"/>
    </location>
</feature>
<dbReference type="PANTHER" id="PTHR43794:SF11">
    <property type="entry name" value="AMIDOHYDROLASE-RELATED DOMAIN-CONTAINING PROTEIN"/>
    <property type="match status" value="1"/>
</dbReference>
<dbReference type="InterPro" id="IPR006680">
    <property type="entry name" value="Amidohydro-rel"/>
</dbReference>
<sequence>MTASLVRSRALIAGAKDRLSVEQIDGGAVLIEDGMIAAIGEFDALKAKNPGAAVIGSGNDVVLPGFVNGHHHIGLTPVQLGSPDMPLELWFVTRMVSRNLDLYLDTLYSAFEMIGSGITTVQHIHGWMPGTPDQVAKASADVIRAYEDVGMKVSYCYAVRDQNRLVYQADEEFVASLPKELHEPMKRWFGRFQTGLDECLGLFADLHGAHHHKKRVKIQLAPANLHWCSDEALTALSETSKKYDAPMHMHLLETAYQKAYAEKRGGCTAVDYIERFDMLSPRLTLGHGVWLNESDIDKLAAAGACVCHNCSSNFRLRSGLAALNHFEAKGINTAIGLDEAGLNDDRDMLNEMRLVARAHRTPGMTEEDVPTFPQVLRMATEGGAKTTPYGETIGRLEVGRAADLVMIDWDQVHYPYMDAETPLIDAVIQRAKTSGVTRVICDGETLYENGRFTRVDQAGALKALHDDLARALSDDEVERRNLSKALLPHARKFYADYIDPARHEPFYRQSSRV</sequence>
<dbReference type="AlphaFoldDB" id="A0A1H4ABE0"/>
<dbReference type="Pfam" id="PF22039">
    <property type="entry name" value="HUTI_composite_bact"/>
    <property type="match status" value="1"/>
</dbReference>
<dbReference type="RefSeq" id="WP_093252055.1">
    <property type="nucleotide sequence ID" value="NZ_FNQM01000004.1"/>
</dbReference>
<evidence type="ECO:0000256" key="1">
    <source>
        <dbReference type="ARBA" id="ARBA00006745"/>
    </source>
</evidence>
<evidence type="ECO:0000313" key="7">
    <source>
        <dbReference type="EMBL" id="SEA33200.1"/>
    </source>
</evidence>
<dbReference type="Pfam" id="PF01979">
    <property type="entry name" value="Amidohydro_1"/>
    <property type="match status" value="1"/>
</dbReference>
<dbReference type="PANTHER" id="PTHR43794">
    <property type="entry name" value="AMINOHYDROLASE SSNA-RELATED"/>
    <property type="match status" value="1"/>
</dbReference>
<accession>A0A1H4ABE0</accession>
<dbReference type="OrthoDB" id="9796020at2"/>
<organism evidence="7 8">
    <name type="scientific">Rubrimonas cliftonensis</name>
    <dbReference type="NCBI Taxonomy" id="89524"/>
    <lineage>
        <taxon>Bacteria</taxon>
        <taxon>Pseudomonadati</taxon>
        <taxon>Pseudomonadota</taxon>
        <taxon>Alphaproteobacteria</taxon>
        <taxon>Rhodobacterales</taxon>
        <taxon>Paracoccaceae</taxon>
        <taxon>Rubrimonas</taxon>
    </lineage>
</organism>
<evidence type="ECO:0000313" key="8">
    <source>
        <dbReference type="Proteomes" id="UP000198703"/>
    </source>
</evidence>
<keyword evidence="4" id="KW-0862">Zinc</keyword>
<evidence type="ECO:0000259" key="6">
    <source>
        <dbReference type="Pfam" id="PF22039"/>
    </source>
</evidence>
<dbReference type="SUPFAM" id="SSF51338">
    <property type="entry name" value="Composite domain of metallo-dependent hydrolases"/>
    <property type="match status" value="1"/>
</dbReference>
<dbReference type="Proteomes" id="UP000198703">
    <property type="component" value="Unassembled WGS sequence"/>
</dbReference>
<name>A0A1H4ABE0_9RHOB</name>
<keyword evidence="3" id="KW-0378">Hydrolase</keyword>
<comment type="similarity">
    <text evidence="1">Belongs to the metallo-dependent hydrolases superfamily. ATZ/TRZ family.</text>
</comment>
<evidence type="ECO:0000256" key="4">
    <source>
        <dbReference type="ARBA" id="ARBA00022833"/>
    </source>
</evidence>
<dbReference type="GO" id="GO:0016810">
    <property type="term" value="F:hydrolase activity, acting on carbon-nitrogen (but not peptide) bonds"/>
    <property type="evidence" value="ECO:0007669"/>
    <property type="project" value="InterPro"/>
</dbReference>
<dbReference type="InterPro" id="IPR011059">
    <property type="entry name" value="Metal-dep_hydrolase_composite"/>
</dbReference>
<proteinExistence type="inferred from homology"/>
<reference evidence="7 8" key="1">
    <citation type="submission" date="2016-10" db="EMBL/GenBank/DDBJ databases">
        <authorList>
            <person name="de Groot N.N."/>
        </authorList>
    </citation>
    <scope>NUCLEOTIDE SEQUENCE [LARGE SCALE GENOMIC DNA]</scope>
    <source>
        <strain evidence="7 8">DSM 15345</strain>
    </source>
</reference>
<evidence type="ECO:0000256" key="3">
    <source>
        <dbReference type="ARBA" id="ARBA00022801"/>
    </source>
</evidence>
<dbReference type="InterPro" id="IPR032466">
    <property type="entry name" value="Metal_Hydrolase"/>
</dbReference>
<dbReference type="EMBL" id="FNQM01000004">
    <property type="protein sequence ID" value="SEA33200.1"/>
    <property type="molecule type" value="Genomic_DNA"/>
</dbReference>
<dbReference type="Gene3D" id="2.30.40.10">
    <property type="entry name" value="Urease, subunit C, domain 1"/>
    <property type="match status" value="1"/>
</dbReference>
<evidence type="ECO:0000259" key="5">
    <source>
        <dbReference type="Pfam" id="PF01979"/>
    </source>
</evidence>
<dbReference type="STRING" id="89524.SAMN05444370_104151"/>
<dbReference type="InterPro" id="IPR054418">
    <property type="entry name" value="MQNX/HUTI_composite_N"/>
</dbReference>
<dbReference type="InterPro" id="IPR050287">
    <property type="entry name" value="MTA/SAH_deaminase"/>
</dbReference>
<evidence type="ECO:0000256" key="2">
    <source>
        <dbReference type="ARBA" id="ARBA00022723"/>
    </source>
</evidence>
<keyword evidence="8" id="KW-1185">Reference proteome</keyword>
<feature type="domain" description="Amidohydrolase-related" evidence="5">
    <location>
        <begin position="61"/>
        <end position="445"/>
    </location>
</feature>
<gene>
    <name evidence="7" type="ORF">SAMN05444370_104151</name>
</gene>
<keyword evidence="2" id="KW-0479">Metal-binding</keyword>
<dbReference type="GO" id="GO:0046872">
    <property type="term" value="F:metal ion binding"/>
    <property type="evidence" value="ECO:0007669"/>
    <property type="project" value="UniProtKB-KW"/>
</dbReference>
<dbReference type="SUPFAM" id="SSF51556">
    <property type="entry name" value="Metallo-dependent hydrolases"/>
    <property type="match status" value="1"/>
</dbReference>
<dbReference type="Gene3D" id="3.20.20.140">
    <property type="entry name" value="Metal-dependent hydrolases"/>
    <property type="match status" value="1"/>
</dbReference>